<proteinExistence type="predicted"/>
<evidence type="ECO:0000313" key="2">
    <source>
        <dbReference type="Proteomes" id="UP000242457"/>
    </source>
</evidence>
<evidence type="ECO:0000313" key="1">
    <source>
        <dbReference type="EMBL" id="PBC30731.1"/>
    </source>
</evidence>
<gene>
    <name evidence="1" type="ORF">APICC_06159</name>
</gene>
<dbReference type="EMBL" id="KZ288254">
    <property type="protein sequence ID" value="PBC30731.1"/>
    <property type="molecule type" value="Genomic_DNA"/>
</dbReference>
<reference evidence="1 2" key="1">
    <citation type="submission" date="2014-07" db="EMBL/GenBank/DDBJ databases">
        <title>Genomic and transcriptomic analysis on Apis cerana provide comprehensive insights into honey bee biology.</title>
        <authorList>
            <person name="Diao Q."/>
            <person name="Sun L."/>
            <person name="Zheng H."/>
            <person name="Zheng H."/>
            <person name="Xu S."/>
            <person name="Wang S."/>
            <person name="Zeng Z."/>
            <person name="Hu F."/>
            <person name="Su S."/>
            <person name="Wu J."/>
        </authorList>
    </citation>
    <scope>NUCLEOTIDE SEQUENCE [LARGE SCALE GENOMIC DNA]</scope>
    <source>
        <tissue evidence="1">Pupae without intestine</tissue>
    </source>
</reference>
<keyword evidence="2" id="KW-1185">Reference proteome</keyword>
<dbReference type="Proteomes" id="UP000242457">
    <property type="component" value="Unassembled WGS sequence"/>
</dbReference>
<accession>A0A2A3EIA5</accession>
<protein>
    <submittedName>
        <fullName evidence="1">Uncharacterized protein</fullName>
    </submittedName>
</protein>
<organism evidence="1 2">
    <name type="scientific">Apis cerana cerana</name>
    <name type="common">Oriental honeybee</name>
    <dbReference type="NCBI Taxonomy" id="94128"/>
    <lineage>
        <taxon>Eukaryota</taxon>
        <taxon>Metazoa</taxon>
        <taxon>Ecdysozoa</taxon>
        <taxon>Arthropoda</taxon>
        <taxon>Hexapoda</taxon>
        <taxon>Insecta</taxon>
        <taxon>Pterygota</taxon>
        <taxon>Neoptera</taxon>
        <taxon>Endopterygota</taxon>
        <taxon>Hymenoptera</taxon>
        <taxon>Apocrita</taxon>
        <taxon>Aculeata</taxon>
        <taxon>Apoidea</taxon>
        <taxon>Anthophila</taxon>
        <taxon>Apidae</taxon>
        <taxon>Apis</taxon>
    </lineage>
</organism>
<dbReference type="AlphaFoldDB" id="A0A2A3EIA5"/>
<name>A0A2A3EIA5_APICC</name>
<sequence>MQKHGEPYKFAHVHVIQSRRHDLPVTVRAYEAAGDIENESFDLSTLAVSPTTKESVTGMRIVPENREMKVVGCQWTSGLCTKSTFSN</sequence>